<dbReference type="SUPFAM" id="SSF53623">
    <property type="entry name" value="MurD-like peptide ligases, catalytic domain"/>
    <property type="match status" value="1"/>
</dbReference>
<keyword evidence="7" id="KW-0175">Coiled coil</keyword>
<evidence type="ECO:0000256" key="1">
    <source>
        <dbReference type="ARBA" id="ARBA00008276"/>
    </source>
</evidence>
<dbReference type="GO" id="GO:0008841">
    <property type="term" value="F:dihydrofolate synthase activity"/>
    <property type="evidence" value="ECO:0007669"/>
    <property type="project" value="TreeGrafter"/>
</dbReference>
<name>A0A9P4JC36_9PLEO</name>
<accession>A0A9P4JC36</accession>
<dbReference type="PANTHER" id="PTHR11136:SF0">
    <property type="entry name" value="DIHYDROFOLATE SYNTHETASE-RELATED"/>
    <property type="match status" value="1"/>
</dbReference>
<feature type="domain" description="Mur ligase central" evidence="8">
    <location>
        <begin position="25"/>
        <end position="170"/>
    </location>
</feature>
<gene>
    <name evidence="9" type="ORF">GQ43DRAFT_435753</name>
</gene>
<protein>
    <submittedName>
        <fullName evidence="9">FolC bifunctional protein</fullName>
    </submittedName>
</protein>
<dbReference type="SUPFAM" id="SSF53244">
    <property type="entry name" value="MurD-like peptide ligases, peptide-binding domain"/>
    <property type="match status" value="1"/>
</dbReference>
<dbReference type="Gene3D" id="3.40.1190.10">
    <property type="entry name" value="Mur-like, catalytic domain"/>
    <property type="match status" value="1"/>
</dbReference>
<dbReference type="Gene3D" id="3.90.190.20">
    <property type="entry name" value="Mur ligase, C-terminal domain"/>
    <property type="match status" value="1"/>
</dbReference>
<evidence type="ECO:0000256" key="5">
    <source>
        <dbReference type="ARBA" id="ARBA00022840"/>
    </source>
</evidence>
<dbReference type="GO" id="GO:0046872">
    <property type="term" value="F:metal ion binding"/>
    <property type="evidence" value="ECO:0007669"/>
    <property type="project" value="UniProtKB-KW"/>
</dbReference>
<keyword evidence="3" id="KW-0479">Metal-binding</keyword>
<keyword evidence="5" id="KW-0067">ATP-binding</keyword>
<evidence type="ECO:0000256" key="6">
    <source>
        <dbReference type="ARBA" id="ARBA00022842"/>
    </source>
</evidence>
<dbReference type="InterPro" id="IPR036615">
    <property type="entry name" value="Mur_ligase_C_dom_sf"/>
</dbReference>
<dbReference type="NCBIfam" id="TIGR01499">
    <property type="entry name" value="folC"/>
    <property type="match status" value="1"/>
</dbReference>
<organism evidence="9 10">
    <name type="scientific">Delitschia confertaspora ATCC 74209</name>
    <dbReference type="NCBI Taxonomy" id="1513339"/>
    <lineage>
        <taxon>Eukaryota</taxon>
        <taxon>Fungi</taxon>
        <taxon>Dikarya</taxon>
        <taxon>Ascomycota</taxon>
        <taxon>Pezizomycotina</taxon>
        <taxon>Dothideomycetes</taxon>
        <taxon>Pleosporomycetidae</taxon>
        <taxon>Pleosporales</taxon>
        <taxon>Delitschiaceae</taxon>
        <taxon>Delitschia</taxon>
    </lineage>
</organism>
<dbReference type="GO" id="GO:0005739">
    <property type="term" value="C:mitochondrion"/>
    <property type="evidence" value="ECO:0007669"/>
    <property type="project" value="TreeGrafter"/>
</dbReference>
<keyword evidence="4" id="KW-0547">Nucleotide-binding</keyword>
<evidence type="ECO:0000313" key="9">
    <source>
        <dbReference type="EMBL" id="KAF2196742.1"/>
    </source>
</evidence>
<keyword evidence="2" id="KW-0436">Ligase</keyword>
<evidence type="ECO:0000256" key="7">
    <source>
        <dbReference type="SAM" id="Coils"/>
    </source>
</evidence>
<dbReference type="GO" id="GO:0004326">
    <property type="term" value="F:tetrahydrofolylpolyglutamate synthase activity"/>
    <property type="evidence" value="ECO:0007669"/>
    <property type="project" value="InterPro"/>
</dbReference>
<dbReference type="InterPro" id="IPR036565">
    <property type="entry name" value="Mur-like_cat_sf"/>
</dbReference>
<evidence type="ECO:0000313" key="10">
    <source>
        <dbReference type="Proteomes" id="UP000799536"/>
    </source>
</evidence>
<reference evidence="9" key="1">
    <citation type="journal article" date="2020" name="Stud. Mycol.">
        <title>101 Dothideomycetes genomes: a test case for predicting lifestyles and emergence of pathogens.</title>
        <authorList>
            <person name="Haridas S."/>
            <person name="Albert R."/>
            <person name="Binder M."/>
            <person name="Bloem J."/>
            <person name="Labutti K."/>
            <person name="Salamov A."/>
            <person name="Andreopoulos B."/>
            <person name="Baker S."/>
            <person name="Barry K."/>
            <person name="Bills G."/>
            <person name="Bluhm B."/>
            <person name="Cannon C."/>
            <person name="Castanera R."/>
            <person name="Culley D."/>
            <person name="Daum C."/>
            <person name="Ezra D."/>
            <person name="Gonzalez J."/>
            <person name="Henrissat B."/>
            <person name="Kuo A."/>
            <person name="Liang C."/>
            <person name="Lipzen A."/>
            <person name="Lutzoni F."/>
            <person name="Magnuson J."/>
            <person name="Mondo S."/>
            <person name="Nolan M."/>
            <person name="Ohm R."/>
            <person name="Pangilinan J."/>
            <person name="Park H.-J."/>
            <person name="Ramirez L."/>
            <person name="Alfaro M."/>
            <person name="Sun H."/>
            <person name="Tritt A."/>
            <person name="Yoshinaga Y."/>
            <person name="Zwiers L.-H."/>
            <person name="Turgeon B."/>
            <person name="Goodwin S."/>
            <person name="Spatafora J."/>
            <person name="Crous P."/>
            <person name="Grigoriev I."/>
        </authorList>
    </citation>
    <scope>NUCLEOTIDE SEQUENCE</scope>
    <source>
        <strain evidence="9">ATCC 74209</strain>
    </source>
</reference>
<dbReference type="PANTHER" id="PTHR11136">
    <property type="entry name" value="FOLYLPOLYGLUTAMATE SYNTHASE-RELATED"/>
    <property type="match status" value="1"/>
</dbReference>
<dbReference type="OrthoDB" id="5212574at2759"/>
<dbReference type="PROSITE" id="PS01012">
    <property type="entry name" value="FOLYLPOLYGLU_SYNT_2"/>
    <property type="match status" value="1"/>
</dbReference>
<dbReference type="EMBL" id="ML994333">
    <property type="protein sequence ID" value="KAF2196742.1"/>
    <property type="molecule type" value="Genomic_DNA"/>
</dbReference>
<sequence length="562" mass="62547">MIQPGLERISLLLKGVPLRWKSIHVAGTNGKGSICGYMAAMLRQKQIKTGLFTSPHLMDRWDCICIDQKPVEKRLFDEVEQYFLSVNRKRNIQASEFEILTATAFKIFTEERVEFGIVEVGMGGELDATNVLQNQIISVIGKIGLDHQQYLGTTLEEIAKHKAGILRRGVRYIVNPRNSPRVLHVIDEYAKSIGAGPRIDVEADRVKKTLYSTTEWLEGTHNLAQFQKENAAIALNAVMDALITIGEHSVQDLKLVKVLSEDSRVPGRVERKSINMVFGEQRIILDGAHNEDAAIELSSFLDEGRRGEWSNNLHRQVMRKVGEAQQRAVLFGNRLKTKPITWILAMSAGRDPRTFLSHLLAPGDSVVTVEFGPVEGMPWVKPQPSSELLRAAKDVEPSIIAIDRGTDTLRALYTAKHLLPEDGFVVVTGSLYLVGDVSRLARDLMNPGQHSIVESDGMAAKKASREISQEIDEQRRRLDEEESEAVELLKLDHPSGTEATALHPSTEILDFKHGNTQEELFGNKPSNVMLDGEDGEYHTRVVEPAWLDTPLPPATNGGQQAT</sequence>
<proteinExistence type="inferred from homology"/>
<feature type="coiled-coil region" evidence="7">
    <location>
        <begin position="464"/>
        <end position="491"/>
    </location>
</feature>
<dbReference type="Proteomes" id="UP000799536">
    <property type="component" value="Unassembled WGS sequence"/>
</dbReference>
<keyword evidence="10" id="KW-1185">Reference proteome</keyword>
<dbReference type="AlphaFoldDB" id="A0A9P4JC36"/>
<keyword evidence="6" id="KW-0460">Magnesium</keyword>
<evidence type="ECO:0000256" key="3">
    <source>
        <dbReference type="ARBA" id="ARBA00022723"/>
    </source>
</evidence>
<dbReference type="InterPro" id="IPR013221">
    <property type="entry name" value="Mur_ligase_cen"/>
</dbReference>
<evidence type="ECO:0000259" key="8">
    <source>
        <dbReference type="Pfam" id="PF08245"/>
    </source>
</evidence>
<comment type="similarity">
    <text evidence="1">Belongs to the folylpolyglutamate synthase family.</text>
</comment>
<dbReference type="InterPro" id="IPR018109">
    <property type="entry name" value="Folylpolyglutamate_synth_CS"/>
</dbReference>
<evidence type="ECO:0000256" key="4">
    <source>
        <dbReference type="ARBA" id="ARBA00022741"/>
    </source>
</evidence>
<dbReference type="Pfam" id="PF08245">
    <property type="entry name" value="Mur_ligase_M"/>
    <property type="match status" value="1"/>
</dbReference>
<dbReference type="GO" id="GO:0005524">
    <property type="term" value="F:ATP binding"/>
    <property type="evidence" value="ECO:0007669"/>
    <property type="project" value="UniProtKB-KW"/>
</dbReference>
<evidence type="ECO:0000256" key="2">
    <source>
        <dbReference type="ARBA" id="ARBA00022598"/>
    </source>
</evidence>
<dbReference type="GO" id="GO:0005829">
    <property type="term" value="C:cytosol"/>
    <property type="evidence" value="ECO:0007669"/>
    <property type="project" value="TreeGrafter"/>
</dbReference>
<comment type="caution">
    <text evidence="9">The sequence shown here is derived from an EMBL/GenBank/DDBJ whole genome shotgun (WGS) entry which is preliminary data.</text>
</comment>
<dbReference type="InterPro" id="IPR001645">
    <property type="entry name" value="Folylpolyglutamate_synth"/>
</dbReference>